<protein>
    <recommendedName>
        <fullName evidence="3">F-box domain-containing protein</fullName>
    </recommendedName>
</protein>
<dbReference type="Proteomes" id="UP000308197">
    <property type="component" value="Unassembled WGS sequence"/>
</dbReference>
<dbReference type="InterPro" id="IPR036047">
    <property type="entry name" value="F-box-like_dom_sf"/>
</dbReference>
<sequence length="530" mass="59745">MSPLPPCGPLSLLFSRVAEDPADPPQVDFIYLMVDEISPANWARFCHYAALIREVRHDDVTDACIGKFVFDYLSRKSGGRVLDLFPRLLQIRDSLRIGSGMVETPNLDLPSPLSLLPLELEYAIIGWLQDDRPAVTYCSLVCHRWRAIGQSILFHEVKIRETVVKVFPQLLHLVRASLHAHIAGYIHVLRLEDLSAGSLSFDMLRIAVEAMVHLHTLRLELLTLHFDTPTPATALPGSYVAPLTYRRAFLKKLAIIYCDTSSSTHNISDLLSIICMFTEIDHLVIKGEDWTTLSDISLHLEHAPMVRSLKLYNLDAACVSAIHRMVRASRSLDGPMTYLGICAGTLPEAIAVTDLVREVGPQLHTLKLHLRYTKWSPVSAHDFSTCTTIRALQLHIWIQREEFMYSTDAEQGWLPSCFHTSASLLTRHKRVFSDLQTVRIIIDADHDGDMAMDALRLTGEDGSTAWCPLEAALMEMRSLARLEVIVRDLGSMLSDCQRTDSRDLVEKSLSNLLESRADTDGFFHFDCRDY</sequence>
<dbReference type="AlphaFoldDB" id="A0A5C3NYF4"/>
<accession>A0A5C3NYF4</accession>
<evidence type="ECO:0000313" key="1">
    <source>
        <dbReference type="EMBL" id="TFK81388.1"/>
    </source>
</evidence>
<evidence type="ECO:0008006" key="3">
    <source>
        <dbReference type="Google" id="ProtNLM"/>
    </source>
</evidence>
<evidence type="ECO:0000313" key="2">
    <source>
        <dbReference type="Proteomes" id="UP000308197"/>
    </source>
</evidence>
<gene>
    <name evidence="1" type="ORF">K466DRAFT_604534</name>
</gene>
<proteinExistence type="predicted"/>
<reference evidence="1 2" key="1">
    <citation type="journal article" date="2019" name="Nat. Ecol. Evol.">
        <title>Megaphylogeny resolves global patterns of mushroom evolution.</title>
        <authorList>
            <person name="Varga T."/>
            <person name="Krizsan K."/>
            <person name="Foldi C."/>
            <person name="Dima B."/>
            <person name="Sanchez-Garcia M."/>
            <person name="Sanchez-Ramirez S."/>
            <person name="Szollosi G.J."/>
            <person name="Szarkandi J.G."/>
            <person name="Papp V."/>
            <person name="Albert L."/>
            <person name="Andreopoulos W."/>
            <person name="Angelini C."/>
            <person name="Antonin V."/>
            <person name="Barry K.W."/>
            <person name="Bougher N.L."/>
            <person name="Buchanan P."/>
            <person name="Buyck B."/>
            <person name="Bense V."/>
            <person name="Catcheside P."/>
            <person name="Chovatia M."/>
            <person name="Cooper J."/>
            <person name="Damon W."/>
            <person name="Desjardin D."/>
            <person name="Finy P."/>
            <person name="Geml J."/>
            <person name="Haridas S."/>
            <person name="Hughes K."/>
            <person name="Justo A."/>
            <person name="Karasinski D."/>
            <person name="Kautmanova I."/>
            <person name="Kiss B."/>
            <person name="Kocsube S."/>
            <person name="Kotiranta H."/>
            <person name="LaButti K.M."/>
            <person name="Lechner B.E."/>
            <person name="Liimatainen K."/>
            <person name="Lipzen A."/>
            <person name="Lukacs Z."/>
            <person name="Mihaltcheva S."/>
            <person name="Morgado L.N."/>
            <person name="Niskanen T."/>
            <person name="Noordeloos M.E."/>
            <person name="Ohm R.A."/>
            <person name="Ortiz-Santana B."/>
            <person name="Ovrebo C."/>
            <person name="Racz N."/>
            <person name="Riley R."/>
            <person name="Savchenko A."/>
            <person name="Shiryaev A."/>
            <person name="Soop K."/>
            <person name="Spirin V."/>
            <person name="Szebenyi C."/>
            <person name="Tomsovsky M."/>
            <person name="Tulloss R.E."/>
            <person name="Uehling J."/>
            <person name="Grigoriev I.V."/>
            <person name="Vagvolgyi C."/>
            <person name="Papp T."/>
            <person name="Martin F.M."/>
            <person name="Miettinen O."/>
            <person name="Hibbett D.S."/>
            <person name="Nagy L.G."/>
        </authorList>
    </citation>
    <scope>NUCLEOTIDE SEQUENCE [LARGE SCALE GENOMIC DNA]</scope>
    <source>
        <strain evidence="1 2">HHB13444</strain>
    </source>
</reference>
<dbReference type="InParanoid" id="A0A5C3NYF4"/>
<dbReference type="EMBL" id="ML211610">
    <property type="protein sequence ID" value="TFK81388.1"/>
    <property type="molecule type" value="Genomic_DNA"/>
</dbReference>
<keyword evidence="2" id="KW-1185">Reference proteome</keyword>
<name>A0A5C3NYF4_9APHY</name>
<dbReference type="SUPFAM" id="SSF81383">
    <property type="entry name" value="F-box domain"/>
    <property type="match status" value="1"/>
</dbReference>
<organism evidence="1 2">
    <name type="scientific">Polyporus arcularius HHB13444</name>
    <dbReference type="NCBI Taxonomy" id="1314778"/>
    <lineage>
        <taxon>Eukaryota</taxon>
        <taxon>Fungi</taxon>
        <taxon>Dikarya</taxon>
        <taxon>Basidiomycota</taxon>
        <taxon>Agaricomycotina</taxon>
        <taxon>Agaricomycetes</taxon>
        <taxon>Polyporales</taxon>
        <taxon>Polyporaceae</taxon>
        <taxon>Polyporus</taxon>
    </lineage>
</organism>